<dbReference type="GO" id="GO:0035556">
    <property type="term" value="P:intracellular signal transduction"/>
    <property type="evidence" value="ECO:0007669"/>
    <property type="project" value="InterPro"/>
</dbReference>
<dbReference type="Proteomes" id="UP001153737">
    <property type="component" value="Chromosome 15"/>
</dbReference>
<dbReference type="GO" id="GO:0005737">
    <property type="term" value="C:cytoplasm"/>
    <property type="evidence" value="ECO:0007669"/>
    <property type="project" value="TreeGrafter"/>
</dbReference>
<dbReference type="GO" id="GO:0005886">
    <property type="term" value="C:plasma membrane"/>
    <property type="evidence" value="ECO:0007669"/>
    <property type="project" value="TreeGrafter"/>
</dbReference>
<sequence>MEPPEHHRGDHRCHRPSAFDKMEGLVREMQDTEHGGVPVRSQKLFLTSIPAAFMGYDLIEWLMERLGIEESEALNIANQLCQYGYFFPISDSKNLVVKDDSSLYRFQVMEWMGLSETLSSGVGVEKLEDWSPIRMSRDAPPNLLKTITCRCTAGCMGACGCRKAGLHCSALCKFCAGQECNNRNEVIVDNEDDADLVTTSQFDENEDTDMNNSPPTKRAKRI</sequence>
<feature type="region of interest" description="Disordered" evidence="2">
    <location>
        <begin position="199"/>
        <end position="222"/>
    </location>
</feature>
<dbReference type="Pfam" id="PF00610">
    <property type="entry name" value="DEP"/>
    <property type="match status" value="1"/>
</dbReference>
<name>A0A9N9SBY1_PHACE</name>
<dbReference type="GO" id="GO:0009968">
    <property type="term" value="P:negative regulation of signal transduction"/>
    <property type="evidence" value="ECO:0007669"/>
    <property type="project" value="UniProtKB-KW"/>
</dbReference>
<dbReference type="GO" id="GO:0008277">
    <property type="term" value="P:regulation of G protein-coupled receptor signaling pathway"/>
    <property type="evidence" value="ECO:0007669"/>
    <property type="project" value="InterPro"/>
</dbReference>
<accession>A0A9N9SBY1</accession>
<organism evidence="4 5">
    <name type="scientific">Phaedon cochleariae</name>
    <name type="common">Mustard beetle</name>
    <dbReference type="NCBI Taxonomy" id="80249"/>
    <lineage>
        <taxon>Eukaryota</taxon>
        <taxon>Metazoa</taxon>
        <taxon>Ecdysozoa</taxon>
        <taxon>Arthropoda</taxon>
        <taxon>Hexapoda</taxon>
        <taxon>Insecta</taxon>
        <taxon>Pterygota</taxon>
        <taxon>Neoptera</taxon>
        <taxon>Endopterygota</taxon>
        <taxon>Coleoptera</taxon>
        <taxon>Polyphaga</taxon>
        <taxon>Cucujiformia</taxon>
        <taxon>Chrysomeloidea</taxon>
        <taxon>Chrysomelidae</taxon>
        <taxon>Chrysomelinae</taxon>
        <taxon>Chrysomelini</taxon>
        <taxon>Phaedon</taxon>
    </lineage>
</organism>
<dbReference type="SMART" id="SM00049">
    <property type="entry name" value="DEP"/>
    <property type="match status" value="1"/>
</dbReference>
<evidence type="ECO:0000256" key="2">
    <source>
        <dbReference type="SAM" id="MobiDB-lite"/>
    </source>
</evidence>
<proteinExistence type="predicted"/>
<reference evidence="4" key="2">
    <citation type="submission" date="2022-10" db="EMBL/GenBank/DDBJ databases">
        <authorList>
            <consortium name="ENA_rothamsted_submissions"/>
            <consortium name="culmorum"/>
            <person name="King R."/>
        </authorList>
    </citation>
    <scope>NUCLEOTIDE SEQUENCE</scope>
</reference>
<dbReference type="EMBL" id="OU896721">
    <property type="protein sequence ID" value="CAG9817048.1"/>
    <property type="molecule type" value="Genomic_DNA"/>
</dbReference>
<evidence type="ECO:0000313" key="5">
    <source>
        <dbReference type="Proteomes" id="UP001153737"/>
    </source>
</evidence>
<dbReference type="SUPFAM" id="SSF46785">
    <property type="entry name" value="Winged helix' DNA-binding domain"/>
    <property type="match status" value="1"/>
</dbReference>
<dbReference type="GO" id="GO:0043005">
    <property type="term" value="C:neuron projection"/>
    <property type="evidence" value="ECO:0007669"/>
    <property type="project" value="TreeGrafter"/>
</dbReference>
<dbReference type="GO" id="GO:0005096">
    <property type="term" value="F:GTPase activator activity"/>
    <property type="evidence" value="ECO:0007669"/>
    <property type="project" value="TreeGrafter"/>
</dbReference>
<dbReference type="InterPro" id="IPR047016">
    <property type="entry name" value="RGS6/7/9/11"/>
</dbReference>
<dbReference type="InterPro" id="IPR036390">
    <property type="entry name" value="WH_DNA-bd_sf"/>
</dbReference>
<protein>
    <recommendedName>
        <fullName evidence="3">DEP domain-containing protein</fullName>
    </recommendedName>
</protein>
<dbReference type="InterPro" id="IPR000591">
    <property type="entry name" value="DEP_dom"/>
</dbReference>
<dbReference type="AlphaFoldDB" id="A0A9N9SBY1"/>
<keyword evidence="1" id="KW-0734">Signal transduction inhibitor</keyword>
<evidence type="ECO:0000259" key="3">
    <source>
        <dbReference type="PROSITE" id="PS50186"/>
    </source>
</evidence>
<dbReference type="PANTHER" id="PTHR45746">
    <property type="entry name" value="LP21163P"/>
    <property type="match status" value="1"/>
</dbReference>
<dbReference type="Gene3D" id="1.10.10.10">
    <property type="entry name" value="Winged helix-like DNA-binding domain superfamily/Winged helix DNA-binding domain"/>
    <property type="match status" value="1"/>
</dbReference>
<dbReference type="InterPro" id="IPR036388">
    <property type="entry name" value="WH-like_DNA-bd_sf"/>
</dbReference>
<feature type="domain" description="DEP" evidence="3">
    <location>
        <begin position="33"/>
        <end position="108"/>
    </location>
</feature>
<reference evidence="4" key="1">
    <citation type="submission" date="2022-01" db="EMBL/GenBank/DDBJ databases">
        <authorList>
            <person name="King R."/>
        </authorList>
    </citation>
    <scope>NUCLEOTIDE SEQUENCE</scope>
</reference>
<dbReference type="OrthoDB" id="6753189at2759"/>
<evidence type="ECO:0000313" key="4">
    <source>
        <dbReference type="EMBL" id="CAG9817048.1"/>
    </source>
</evidence>
<evidence type="ECO:0000256" key="1">
    <source>
        <dbReference type="ARBA" id="ARBA00022700"/>
    </source>
</evidence>
<dbReference type="CDD" id="cd04450">
    <property type="entry name" value="DEP_RGS7-like"/>
    <property type="match status" value="1"/>
</dbReference>
<dbReference type="PANTHER" id="PTHR45746:SF5">
    <property type="entry name" value="REGULATOR OF G-PROTEIN SIGNALING 7"/>
    <property type="match status" value="1"/>
</dbReference>
<gene>
    <name evidence="4" type="ORF">PHAECO_LOCUS4774</name>
</gene>
<dbReference type="PROSITE" id="PS50186">
    <property type="entry name" value="DEP"/>
    <property type="match status" value="1"/>
</dbReference>
<keyword evidence="5" id="KW-1185">Reference proteome</keyword>